<keyword evidence="3" id="KW-1185">Reference proteome</keyword>
<evidence type="ECO:0000256" key="1">
    <source>
        <dbReference type="SAM" id="MobiDB-lite"/>
    </source>
</evidence>
<evidence type="ECO:0000313" key="3">
    <source>
        <dbReference type="Proteomes" id="UP000620550"/>
    </source>
</evidence>
<reference evidence="3" key="1">
    <citation type="journal article" date="2019" name="Int. J. Syst. Evol. Microbiol.">
        <title>The Global Catalogue of Microorganisms (GCM) 10K type strain sequencing project: providing services to taxonomists for standard genome sequencing and annotation.</title>
        <authorList>
            <consortium name="The Broad Institute Genomics Platform"/>
            <consortium name="The Broad Institute Genome Sequencing Center for Infectious Disease"/>
            <person name="Wu L."/>
            <person name="Ma J."/>
        </authorList>
    </citation>
    <scope>NUCLEOTIDE SEQUENCE [LARGE SCALE GENOMIC DNA]</scope>
    <source>
        <strain evidence="3">CGMCC 1.12966</strain>
    </source>
</reference>
<gene>
    <name evidence="2" type="ORF">GCM10017764_27230</name>
</gene>
<comment type="caution">
    <text evidence="2">The sequence shown here is derived from an EMBL/GenBank/DDBJ whole genome shotgun (WGS) entry which is preliminary data.</text>
</comment>
<evidence type="ECO:0008006" key="4">
    <source>
        <dbReference type="Google" id="ProtNLM"/>
    </source>
</evidence>
<evidence type="ECO:0000313" key="2">
    <source>
        <dbReference type="EMBL" id="GHE42428.1"/>
    </source>
</evidence>
<name>A0ABQ3I0L2_9SPHI</name>
<accession>A0ABQ3I0L2</accession>
<protein>
    <recommendedName>
        <fullName evidence="4">Lipoprotein</fullName>
    </recommendedName>
</protein>
<feature type="compositionally biased region" description="Basic and acidic residues" evidence="1">
    <location>
        <begin position="54"/>
        <end position="64"/>
    </location>
</feature>
<sequence>MHTFAVILLKYLDAFLLKVVRYNFNNQSMRKQFKYAWVLALSTAMLLGCNAGSESKDSDQEDAGRNMSAAKDSGSLDSMEDGAAQMELQQANLKKLTKMSDEEVESFFPETLNGWRRSAYAGGNQAYGVDVASGHAVYEAQDDKELMLTLTDGAGETGAAIVSLMAMGLTMESEKESDYEVTKNEHVHGFRAATRETKPKQEGNVVDSDIAFIYKDRYLIKLQGDGFKLDELKDIVTKLPIEVLK</sequence>
<organism evidence="2 3">
    <name type="scientific">Sphingobacterium griseoflavum</name>
    <dbReference type="NCBI Taxonomy" id="1474952"/>
    <lineage>
        <taxon>Bacteria</taxon>
        <taxon>Pseudomonadati</taxon>
        <taxon>Bacteroidota</taxon>
        <taxon>Sphingobacteriia</taxon>
        <taxon>Sphingobacteriales</taxon>
        <taxon>Sphingobacteriaceae</taxon>
        <taxon>Sphingobacterium</taxon>
    </lineage>
</organism>
<dbReference type="Proteomes" id="UP000620550">
    <property type="component" value="Unassembled WGS sequence"/>
</dbReference>
<feature type="region of interest" description="Disordered" evidence="1">
    <location>
        <begin position="52"/>
        <end position="78"/>
    </location>
</feature>
<proteinExistence type="predicted"/>
<dbReference type="EMBL" id="BNAF01000010">
    <property type="protein sequence ID" value="GHE42428.1"/>
    <property type="molecule type" value="Genomic_DNA"/>
</dbReference>